<comment type="caution">
    <text evidence="2">The sequence shown here is derived from an EMBL/GenBank/DDBJ whole genome shotgun (WGS) entry which is preliminary data.</text>
</comment>
<evidence type="ECO:0000259" key="1">
    <source>
        <dbReference type="PROSITE" id="PS50076"/>
    </source>
</evidence>
<dbReference type="PRINTS" id="PR00625">
    <property type="entry name" value="JDOMAIN"/>
</dbReference>
<accession>A0A7J7E0N6</accession>
<reference evidence="2 3" key="1">
    <citation type="journal article" date="2020" name="Nat. Commun.">
        <title>Genome of Tripterygium wilfordii and identification of cytochrome P450 involved in triptolide biosynthesis.</title>
        <authorList>
            <person name="Tu L."/>
            <person name="Su P."/>
            <person name="Zhang Z."/>
            <person name="Gao L."/>
            <person name="Wang J."/>
            <person name="Hu T."/>
            <person name="Zhou J."/>
            <person name="Zhang Y."/>
            <person name="Zhao Y."/>
            <person name="Liu Y."/>
            <person name="Song Y."/>
            <person name="Tong Y."/>
            <person name="Lu Y."/>
            <person name="Yang J."/>
            <person name="Xu C."/>
            <person name="Jia M."/>
            <person name="Peters R.J."/>
            <person name="Huang L."/>
            <person name="Gao W."/>
        </authorList>
    </citation>
    <scope>NUCLEOTIDE SEQUENCE [LARGE SCALE GENOMIC DNA]</scope>
    <source>
        <strain evidence="3">cv. XIE 37</strain>
        <tissue evidence="2">Leaf</tissue>
    </source>
</reference>
<dbReference type="InParanoid" id="A0A7J7E0N6"/>
<name>A0A7J7E0N6_TRIWF</name>
<organism evidence="2 3">
    <name type="scientific">Tripterygium wilfordii</name>
    <name type="common">Thunder God vine</name>
    <dbReference type="NCBI Taxonomy" id="458696"/>
    <lineage>
        <taxon>Eukaryota</taxon>
        <taxon>Viridiplantae</taxon>
        <taxon>Streptophyta</taxon>
        <taxon>Embryophyta</taxon>
        <taxon>Tracheophyta</taxon>
        <taxon>Spermatophyta</taxon>
        <taxon>Magnoliopsida</taxon>
        <taxon>eudicotyledons</taxon>
        <taxon>Gunneridae</taxon>
        <taxon>Pentapetalae</taxon>
        <taxon>rosids</taxon>
        <taxon>fabids</taxon>
        <taxon>Celastrales</taxon>
        <taxon>Celastraceae</taxon>
        <taxon>Tripterygium</taxon>
    </lineage>
</organism>
<dbReference type="InterPro" id="IPR001623">
    <property type="entry name" value="DnaJ_domain"/>
</dbReference>
<dbReference type="CDD" id="cd06257">
    <property type="entry name" value="DnaJ"/>
    <property type="match status" value="1"/>
</dbReference>
<feature type="domain" description="J" evidence="1">
    <location>
        <begin position="44"/>
        <end position="105"/>
    </location>
</feature>
<evidence type="ECO:0000313" key="3">
    <source>
        <dbReference type="Proteomes" id="UP000593562"/>
    </source>
</evidence>
<gene>
    <name evidence="2" type="ORF">HS088_TW01G00082</name>
</gene>
<protein>
    <submittedName>
        <fullName evidence="2">Chaperone protein dnaJ 49</fullName>
    </submittedName>
</protein>
<dbReference type="PROSITE" id="PS50076">
    <property type="entry name" value="DNAJ_2"/>
    <property type="match status" value="1"/>
</dbReference>
<proteinExistence type="predicted"/>
<dbReference type="Pfam" id="PF00226">
    <property type="entry name" value="DnaJ"/>
    <property type="match status" value="1"/>
</dbReference>
<dbReference type="PROSITE" id="PS51257">
    <property type="entry name" value="PROKAR_LIPOPROTEIN"/>
    <property type="match status" value="1"/>
</dbReference>
<dbReference type="InterPro" id="IPR036869">
    <property type="entry name" value="J_dom_sf"/>
</dbReference>
<sequence length="109" mass="12116">MGRVAQEGSDIKSQLVSQICSISTASIGCAHREYGDSGRSDFIDWYSLLGVGENAGVAVIRKRYHKLALQLHPDKNKHPKAEIAFKLVSQVRSRRALYFLASPWNISVD</sequence>
<dbReference type="PANTHER" id="PTHR44137">
    <property type="entry name" value="BNAC03G44070D PROTEIN"/>
    <property type="match status" value="1"/>
</dbReference>
<dbReference type="Proteomes" id="UP000593562">
    <property type="component" value="Unassembled WGS sequence"/>
</dbReference>
<dbReference type="SMART" id="SM00271">
    <property type="entry name" value="DnaJ"/>
    <property type="match status" value="1"/>
</dbReference>
<evidence type="ECO:0000313" key="2">
    <source>
        <dbReference type="EMBL" id="KAF5752175.1"/>
    </source>
</evidence>
<dbReference type="SUPFAM" id="SSF46565">
    <property type="entry name" value="Chaperone J-domain"/>
    <property type="match status" value="1"/>
</dbReference>
<dbReference type="Gene3D" id="1.10.287.110">
    <property type="entry name" value="DnaJ domain"/>
    <property type="match status" value="1"/>
</dbReference>
<keyword evidence="3" id="KW-1185">Reference proteome</keyword>
<dbReference type="AlphaFoldDB" id="A0A7J7E0N6"/>
<dbReference type="EMBL" id="JAAARO010000001">
    <property type="protein sequence ID" value="KAF5752175.1"/>
    <property type="molecule type" value="Genomic_DNA"/>
</dbReference>
<dbReference type="PANTHER" id="PTHR44137:SF13">
    <property type="entry name" value="CHAPERONE DNAJ-DOMAIN SUPERFAMILY PROTEIN"/>
    <property type="match status" value="1"/>
</dbReference>